<dbReference type="Proteomes" id="UP000829291">
    <property type="component" value="Chromosome 5"/>
</dbReference>
<dbReference type="Pfam" id="PF00379">
    <property type="entry name" value="Chitin_bind_4"/>
    <property type="match status" value="1"/>
</dbReference>
<feature type="signal peptide" evidence="1">
    <location>
        <begin position="1"/>
        <end position="21"/>
    </location>
</feature>
<keyword evidence="1" id="KW-0732">Signal</keyword>
<dbReference type="GeneID" id="124294625"/>
<name>A0ABM3G8Q4_NEOLC</name>
<sequence>MTVPAAFKLLLLAGLLAGVFAQDFEDNAAQSSKEDVAESERGEAEARLFHKQAENAVYNFTTILVDSIMDVTQGRIEVREGVRVEGKYWYSNGVEKRTVVYVSDENGYRVISDTTELLAEKPNFDANGRISVHTNIAGQDFSYTISADDIARYKEVAERKARV</sequence>
<proteinExistence type="predicted"/>
<keyword evidence="2" id="KW-1185">Reference proteome</keyword>
<gene>
    <name evidence="3" type="primary">LOC124294625</name>
</gene>
<dbReference type="InterPro" id="IPR000618">
    <property type="entry name" value="Insect_cuticle"/>
</dbReference>
<reference evidence="3" key="1">
    <citation type="submission" date="2025-08" db="UniProtKB">
        <authorList>
            <consortium name="RefSeq"/>
        </authorList>
    </citation>
    <scope>IDENTIFICATION</scope>
    <source>
        <tissue evidence="3">Thorax and Abdomen</tissue>
    </source>
</reference>
<dbReference type="RefSeq" id="XP_046596641.1">
    <property type="nucleotide sequence ID" value="XM_046740685.1"/>
</dbReference>
<accession>A0ABM3G8Q4</accession>
<protein>
    <submittedName>
        <fullName evidence="3">Uncharacterized protein LOC124294625</fullName>
    </submittedName>
</protein>
<evidence type="ECO:0000313" key="2">
    <source>
        <dbReference type="Proteomes" id="UP000829291"/>
    </source>
</evidence>
<organism evidence="2 3">
    <name type="scientific">Neodiprion lecontei</name>
    <name type="common">Redheaded pine sawfly</name>
    <dbReference type="NCBI Taxonomy" id="441921"/>
    <lineage>
        <taxon>Eukaryota</taxon>
        <taxon>Metazoa</taxon>
        <taxon>Ecdysozoa</taxon>
        <taxon>Arthropoda</taxon>
        <taxon>Hexapoda</taxon>
        <taxon>Insecta</taxon>
        <taxon>Pterygota</taxon>
        <taxon>Neoptera</taxon>
        <taxon>Endopterygota</taxon>
        <taxon>Hymenoptera</taxon>
        <taxon>Tenthredinoidea</taxon>
        <taxon>Diprionidae</taxon>
        <taxon>Diprioninae</taxon>
        <taxon>Neodiprion</taxon>
    </lineage>
</organism>
<evidence type="ECO:0000256" key="1">
    <source>
        <dbReference type="SAM" id="SignalP"/>
    </source>
</evidence>
<evidence type="ECO:0000313" key="3">
    <source>
        <dbReference type="RefSeq" id="XP_046596641.1"/>
    </source>
</evidence>
<feature type="chain" id="PRO_5046293182" evidence="1">
    <location>
        <begin position="22"/>
        <end position="163"/>
    </location>
</feature>